<sequence length="252" mass="26836">MKDARSKKPDLTLVSPFLRSGDTLERPEKAETGERAGTRAEGPDFPAGRAELTEIFASGGDAGAAGFALAQLPAGKPLLWVQDRLSALEAGRPHGGGLTRFGADPDRLILVCARDAGDVLWTMEEGLKCAALGGVIGEVWGAARALDFTASKRLALRAERTGIAVTLLRFSAPEDLSAARRRWRVMSLPSAPHPGDPKAPGAPRWRVELFRARDRTPGVWEAEYDGASHRLRLAAPLPDPALAPPQLRTAGG</sequence>
<dbReference type="RefSeq" id="WP_343165264.1">
    <property type="nucleotide sequence ID" value="NZ_JBHRSV010000031.1"/>
</dbReference>
<keyword evidence="3" id="KW-1185">Reference proteome</keyword>
<feature type="compositionally biased region" description="Basic and acidic residues" evidence="1">
    <location>
        <begin position="22"/>
        <end position="42"/>
    </location>
</feature>
<proteinExistence type="predicted"/>
<gene>
    <name evidence="2" type="ORF">ACFOOR_15040</name>
</gene>
<feature type="region of interest" description="Disordered" evidence="1">
    <location>
        <begin position="1"/>
        <end position="44"/>
    </location>
</feature>
<name>A0ABV7A0V3_9PROT</name>
<feature type="compositionally biased region" description="Basic and acidic residues" evidence="1">
    <location>
        <begin position="1"/>
        <end position="10"/>
    </location>
</feature>
<dbReference type="Gene3D" id="3.40.50.300">
    <property type="entry name" value="P-loop containing nucleotide triphosphate hydrolases"/>
    <property type="match status" value="1"/>
</dbReference>
<dbReference type="InterPro" id="IPR027417">
    <property type="entry name" value="P-loop_NTPase"/>
</dbReference>
<evidence type="ECO:0000313" key="2">
    <source>
        <dbReference type="EMBL" id="MFC2927421.1"/>
    </source>
</evidence>
<evidence type="ECO:0000256" key="1">
    <source>
        <dbReference type="SAM" id="MobiDB-lite"/>
    </source>
</evidence>
<comment type="caution">
    <text evidence="2">The sequence shown here is derived from an EMBL/GenBank/DDBJ whole genome shotgun (WGS) entry which is preliminary data.</text>
</comment>
<dbReference type="Proteomes" id="UP001595379">
    <property type="component" value="Unassembled WGS sequence"/>
</dbReference>
<accession>A0ABV7A0V3</accession>
<organism evidence="2 3">
    <name type="scientific">Hyphobacterium vulgare</name>
    <dbReference type="NCBI Taxonomy" id="1736751"/>
    <lineage>
        <taxon>Bacteria</taxon>
        <taxon>Pseudomonadati</taxon>
        <taxon>Pseudomonadota</taxon>
        <taxon>Alphaproteobacteria</taxon>
        <taxon>Maricaulales</taxon>
        <taxon>Maricaulaceae</taxon>
        <taxon>Hyphobacterium</taxon>
    </lineage>
</organism>
<evidence type="ECO:0000313" key="3">
    <source>
        <dbReference type="Proteomes" id="UP001595379"/>
    </source>
</evidence>
<reference evidence="3" key="1">
    <citation type="journal article" date="2019" name="Int. J. Syst. Evol. Microbiol.">
        <title>The Global Catalogue of Microorganisms (GCM) 10K type strain sequencing project: providing services to taxonomists for standard genome sequencing and annotation.</title>
        <authorList>
            <consortium name="The Broad Institute Genomics Platform"/>
            <consortium name="The Broad Institute Genome Sequencing Center for Infectious Disease"/>
            <person name="Wu L."/>
            <person name="Ma J."/>
        </authorList>
    </citation>
    <scope>NUCLEOTIDE SEQUENCE [LARGE SCALE GENOMIC DNA]</scope>
    <source>
        <strain evidence="3">KCTC 52487</strain>
    </source>
</reference>
<dbReference type="SUPFAM" id="SSF52540">
    <property type="entry name" value="P-loop containing nucleoside triphosphate hydrolases"/>
    <property type="match status" value="1"/>
</dbReference>
<dbReference type="EMBL" id="JBHRSV010000031">
    <property type="protein sequence ID" value="MFC2927421.1"/>
    <property type="molecule type" value="Genomic_DNA"/>
</dbReference>
<protein>
    <submittedName>
        <fullName evidence="2">ImuA family protein</fullName>
    </submittedName>
</protein>